<dbReference type="Pfam" id="PF13948">
    <property type="entry name" value="DUF4215"/>
    <property type="match status" value="1"/>
</dbReference>
<reference evidence="4" key="2">
    <citation type="submission" date="2023-06" db="EMBL/GenBank/DDBJ databases">
        <authorList>
            <consortium name="Lawrence Berkeley National Laboratory"/>
            <person name="Haridas S."/>
            <person name="Hensen N."/>
            <person name="Bonometti L."/>
            <person name="Westerberg I."/>
            <person name="Brannstrom I.O."/>
            <person name="Guillou S."/>
            <person name="Cros-Aarteil S."/>
            <person name="Calhoun S."/>
            <person name="Kuo A."/>
            <person name="Mondo S."/>
            <person name="Pangilinan J."/>
            <person name="Riley R."/>
            <person name="LaButti K."/>
            <person name="Andreopoulos B."/>
            <person name="Lipzen A."/>
            <person name="Chen C."/>
            <person name="Yanf M."/>
            <person name="Daum C."/>
            <person name="Ng V."/>
            <person name="Clum A."/>
            <person name="Steindorff A."/>
            <person name="Ohm R."/>
            <person name="Martin F."/>
            <person name="Silar P."/>
            <person name="Natvig D."/>
            <person name="Lalanne C."/>
            <person name="Gautier V."/>
            <person name="Ament-velasquez S.L."/>
            <person name="Kruys A."/>
            <person name="Hutchinson M.I."/>
            <person name="Powell A.J."/>
            <person name="Barry K."/>
            <person name="Miller A.N."/>
            <person name="Grigoriev I.V."/>
            <person name="Debuchy R."/>
            <person name="Gladieux P."/>
            <person name="Thoren M.H."/>
            <person name="Johannesson H."/>
        </authorList>
    </citation>
    <scope>NUCLEOTIDE SEQUENCE</scope>
    <source>
        <strain evidence="4">CBS 232.78</strain>
    </source>
</reference>
<sequence length="309" mass="32520">MNPASPGEECDAGPKNGAHNSGCSTNCTLCGYCGDGIVDDGEQCDLGWKLNGTPGQNCTANCTICDTPPQPKCGDGIVQPGEQCDDGTKNDTPGSKCTTTCTLVCEPKCGNGITEWHEECDDGDLNGTPKSNCTKNCTLVNNCGQPRPPVCGNGVVEGAEECDNGLMNGIPGGNCTKDCHHTYSHSNCTPKCGDGQLDAGEECDDGAQNNGQAWSSCNKTCHKKNPNPGGHCSACNPDPFFNKCTITTSCITTPSTSTYYACRTGYRANGLSVTDPRKFRLEFPGQEYRVFVAPGIDCDNPVHEPASWS</sequence>
<evidence type="ECO:0000313" key="5">
    <source>
        <dbReference type="Proteomes" id="UP001285441"/>
    </source>
</evidence>
<accession>A0AAE0N248</accession>
<dbReference type="AlphaFoldDB" id="A0AAE0N248"/>
<dbReference type="Proteomes" id="UP001285441">
    <property type="component" value="Unassembled WGS sequence"/>
</dbReference>
<keyword evidence="5" id="KW-1185">Reference proteome</keyword>
<name>A0AAE0N248_9PEZI</name>
<keyword evidence="1" id="KW-0732">Signal</keyword>
<dbReference type="NCBIfam" id="TIGR02232">
    <property type="entry name" value="myxo_disulf_rpt"/>
    <property type="match status" value="2"/>
</dbReference>
<evidence type="ECO:0000313" key="4">
    <source>
        <dbReference type="EMBL" id="KAK3367932.1"/>
    </source>
</evidence>
<keyword evidence="2" id="KW-0677">Repeat</keyword>
<evidence type="ECO:0000256" key="2">
    <source>
        <dbReference type="ARBA" id="ARBA00022737"/>
    </source>
</evidence>
<evidence type="ECO:0000256" key="1">
    <source>
        <dbReference type="ARBA" id="ARBA00022729"/>
    </source>
</evidence>
<dbReference type="EMBL" id="JAULSW010000011">
    <property type="protein sequence ID" value="KAK3367932.1"/>
    <property type="molecule type" value="Genomic_DNA"/>
</dbReference>
<dbReference type="InterPro" id="IPR011936">
    <property type="entry name" value="Myxo_disulph_rpt"/>
</dbReference>
<keyword evidence="3" id="KW-1015">Disulfide bond</keyword>
<evidence type="ECO:0000256" key="3">
    <source>
        <dbReference type="ARBA" id="ARBA00023157"/>
    </source>
</evidence>
<organism evidence="4 5">
    <name type="scientific">Podospora didyma</name>
    <dbReference type="NCBI Taxonomy" id="330526"/>
    <lineage>
        <taxon>Eukaryota</taxon>
        <taxon>Fungi</taxon>
        <taxon>Dikarya</taxon>
        <taxon>Ascomycota</taxon>
        <taxon>Pezizomycotina</taxon>
        <taxon>Sordariomycetes</taxon>
        <taxon>Sordariomycetidae</taxon>
        <taxon>Sordariales</taxon>
        <taxon>Podosporaceae</taxon>
        <taxon>Podospora</taxon>
    </lineage>
</organism>
<gene>
    <name evidence="4" type="ORF">B0H63DRAFT_529636</name>
</gene>
<comment type="caution">
    <text evidence="4">The sequence shown here is derived from an EMBL/GenBank/DDBJ whole genome shotgun (WGS) entry which is preliminary data.</text>
</comment>
<proteinExistence type="predicted"/>
<reference evidence="4" key="1">
    <citation type="journal article" date="2023" name="Mol. Phylogenet. Evol.">
        <title>Genome-scale phylogeny and comparative genomics of the fungal order Sordariales.</title>
        <authorList>
            <person name="Hensen N."/>
            <person name="Bonometti L."/>
            <person name="Westerberg I."/>
            <person name="Brannstrom I.O."/>
            <person name="Guillou S."/>
            <person name="Cros-Aarteil S."/>
            <person name="Calhoun S."/>
            <person name="Haridas S."/>
            <person name="Kuo A."/>
            <person name="Mondo S."/>
            <person name="Pangilinan J."/>
            <person name="Riley R."/>
            <person name="LaButti K."/>
            <person name="Andreopoulos B."/>
            <person name="Lipzen A."/>
            <person name="Chen C."/>
            <person name="Yan M."/>
            <person name="Daum C."/>
            <person name="Ng V."/>
            <person name="Clum A."/>
            <person name="Steindorff A."/>
            <person name="Ohm R.A."/>
            <person name="Martin F."/>
            <person name="Silar P."/>
            <person name="Natvig D.O."/>
            <person name="Lalanne C."/>
            <person name="Gautier V."/>
            <person name="Ament-Velasquez S.L."/>
            <person name="Kruys A."/>
            <person name="Hutchinson M.I."/>
            <person name="Powell A.J."/>
            <person name="Barry K."/>
            <person name="Miller A.N."/>
            <person name="Grigoriev I.V."/>
            <person name="Debuchy R."/>
            <person name="Gladieux P."/>
            <person name="Hiltunen Thoren M."/>
            <person name="Johannesson H."/>
        </authorList>
    </citation>
    <scope>NUCLEOTIDE SEQUENCE</scope>
    <source>
        <strain evidence="4">CBS 232.78</strain>
    </source>
</reference>
<protein>
    <submittedName>
        <fullName evidence="4">Uncharacterized protein</fullName>
    </submittedName>
</protein>